<accession>A0A0B7IMQ7</accession>
<dbReference type="Proteomes" id="UP000038200">
    <property type="component" value="Unassembled WGS sequence"/>
</dbReference>
<name>A0A0B7IMQ7_9FLAO</name>
<protein>
    <submittedName>
        <fullName evidence="1">Uncharacterized protein</fullName>
    </submittedName>
</protein>
<evidence type="ECO:0000313" key="1">
    <source>
        <dbReference type="EMBL" id="CEN53166.1"/>
    </source>
</evidence>
<dbReference type="OrthoDB" id="1264383at2"/>
<dbReference type="RefSeq" id="WP_042007908.1">
    <property type="nucleotide sequence ID" value="NZ_CDOL01000226.1"/>
</dbReference>
<gene>
    <name evidence="1" type="ORF">CCAND93_380041</name>
</gene>
<organism evidence="1 2">
    <name type="scientific">Capnocytophaga canis</name>
    <dbReference type="NCBI Taxonomy" id="1848903"/>
    <lineage>
        <taxon>Bacteria</taxon>
        <taxon>Pseudomonadati</taxon>
        <taxon>Bacteroidota</taxon>
        <taxon>Flavobacteriia</taxon>
        <taxon>Flavobacteriales</taxon>
        <taxon>Flavobacteriaceae</taxon>
        <taxon>Capnocytophaga</taxon>
    </lineage>
</organism>
<dbReference type="EMBL" id="CDOL01000226">
    <property type="protein sequence ID" value="CEN53166.1"/>
    <property type="molecule type" value="Genomic_DNA"/>
</dbReference>
<proteinExistence type="predicted"/>
<reference evidence="1 2" key="1">
    <citation type="submission" date="2015-01" db="EMBL/GenBank/DDBJ databases">
        <authorList>
            <person name="Xiang T."/>
            <person name="Song Y."/>
            <person name="Huang L."/>
            <person name="Wang B."/>
            <person name="Wu P."/>
        </authorList>
    </citation>
    <scope>NUCLEOTIDE SEQUENCE [LARGE SCALE GENOMIC DNA]</scope>
    <source>
        <strain evidence="1 2">CcD93</strain>
    </source>
</reference>
<dbReference type="AlphaFoldDB" id="A0A0B7IMQ7"/>
<sequence>MLSTFSPAGRFITIEYNPDTNTITHTPVYVNGANAIVSFTGKDPQKNRRFDLTNADITFEPNTDPQWTHSHRLKINVPDIHIYGLDTPILGAPTVNISYRFEGRLIFQMHGTGELFDEDYIIILKLQGGLNHQNKLYDKVYFYPLNCEYDKDTGDLTCGHQTLYLLNEDPHITKAKSFIQKTYVNSGSKVWSQVFDYSIVQQVKDSVYPTMKEVWLSLKKTDVLNQIPNGFYNIKGIFTGIPPEENPNEISAVEALLTIKGTYDPVKITPTQFIFNLDINENDKGVGMIDVLNYEEEPTLTFSQNLKFVKEDAITGGKTFSFETKRAELLGLGQHSEEVIVKHKQSTKRIPITINVEGGDLPSNHFFCKDNNTFSFPKEYGENYNTPGVTDSFLKVKMIIVPNIVQIYHFPFFKGKATIRHGDLVQPFLKYATTFSKTLVEEREYVSFPFFNPYEVIFVVEEIVGDGALWHEEITHFYYPGKRPKAFPFLTNATLRTTTGDSLVVLPYVNTFKDNKHIRETFKGVELKFKGGYTENRPYWLNMLCFTRKNLKQHYKSSDILYFKPLSLEPKPDLQRNINAIFINQNYVPDWFTFDGFWEDDCKIEHTLTTDMVDGMHIKKGTKREVTIKLSTGFIFQEEVDLVRELIESDIVFLKIDSKWHRAIPISEKTVANNTSEVLYIQIVEFKLLEDTEKVNDKLYNPSLPT</sequence>
<evidence type="ECO:0000313" key="2">
    <source>
        <dbReference type="Proteomes" id="UP000038200"/>
    </source>
</evidence>